<protein>
    <submittedName>
        <fullName evidence="1">Uncharacterized protein</fullName>
    </submittedName>
</protein>
<dbReference type="Proteomes" id="UP000440367">
    <property type="component" value="Unassembled WGS sequence"/>
</dbReference>
<gene>
    <name evidence="3" type="ORF">PF002_g17465</name>
    <name evidence="2" type="ORF">PF006_g28735</name>
    <name evidence="1" type="ORF">PF009_g17369</name>
</gene>
<dbReference type="EMBL" id="QXGD01001088">
    <property type="protein sequence ID" value="KAE9215124.1"/>
    <property type="molecule type" value="Genomic_DNA"/>
</dbReference>
<sequence>MRIGSALPRHQHRVTLARNHRRVWGSEQQRLFSTSTEAAATERSEASNSALQLGGDVSVADFAIYALVRVFKAGRPGFLVTIADPYQHLQRVFDHVKVHH</sequence>
<dbReference type="AlphaFoldDB" id="A0A6A3EJT3"/>
<evidence type="ECO:0000313" key="3">
    <source>
        <dbReference type="EMBL" id="KAE9215124.1"/>
    </source>
</evidence>
<dbReference type="EMBL" id="QXGA01004437">
    <property type="protein sequence ID" value="KAE9073442.1"/>
    <property type="molecule type" value="Genomic_DNA"/>
</dbReference>
<comment type="caution">
    <text evidence="1">The sequence shown here is derived from an EMBL/GenBank/DDBJ whole genome shotgun (WGS) entry which is preliminary data.</text>
</comment>
<dbReference type="SUPFAM" id="SSF47616">
    <property type="entry name" value="GST C-terminal domain-like"/>
    <property type="match status" value="1"/>
</dbReference>
<evidence type="ECO:0000313" key="5">
    <source>
        <dbReference type="Proteomes" id="UP000440367"/>
    </source>
</evidence>
<evidence type="ECO:0000313" key="1">
    <source>
        <dbReference type="EMBL" id="KAE8932616.1"/>
    </source>
</evidence>
<dbReference type="Proteomes" id="UP000440732">
    <property type="component" value="Unassembled WGS sequence"/>
</dbReference>
<evidence type="ECO:0000313" key="2">
    <source>
        <dbReference type="EMBL" id="KAE9073442.1"/>
    </source>
</evidence>
<accession>A0A6A3EJT3</accession>
<dbReference type="InterPro" id="IPR036282">
    <property type="entry name" value="Glutathione-S-Trfase_C_sf"/>
</dbReference>
<organism evidence="1 4">
    <name type="scientific">Phytophthora fragariae</name>
    <dbReference type="NCBI Taxonomy" id="53985"/>
    <lineage>
        <taxon>Eukaryota</taxon>
        <taxon>Sar</taxon>
        <taxon>Stramenopiles</taxon>
        <taxon>Oomycota</taxon>
        <taxon>Peronosporomycetes</taxon>
        <taxon>Peronosporales</taxon>
        <taxon>Peronosporaceae</taxon>
        <taxon>Phytophthora</taxon>
    </lineage>
</organism>
<name>A0A6A3EJT3_9STRA</name>
<evidence type="ECO:0000313" key="6">
    <source>
        <dbReference type="Proteomes" id="UP000440732"/>
    </source>
</evidence>
<proteinExistence type="predicted"/>
<dbReference type="EMBL" id="QXGF01001099">
    <property type="protein sequence ID" value="KAE8932616.1"/>
    <property type="molecule type" value="Genomic_DNA"/>
</dbReference>
<reference evidence="4 5" key="1">
    <citation type="submission" date="2018-08" db="EMBL/GenBank/DDBJ databases">
        <title>Genomic investigation of the strawberry pathogen Phytophthora fragariae indicates pathogenicity is determined by transcriptional variation in three key races.</title>
        <authorList>
            <person name="Adams T.M."/>
            <person name="Armitage A.D."/>
            <person name="Sobczyk M.K."/>
            <person name="Bates H.J."/>
            <person name="Dunwell J.M."/>
            <person name="Nellist C.F."/>
            <person name="Harrison R.J."/>
        </authorList>
    </citation>
    <scope>NUCLEOTIDE SEQUENCE [LARGE SCALE GENOMIC DNA]</scope>
    <source>
        <strain evidence="3 5">BC-1</strain>
        <strain evidence="2 6">NOV-5</strain>
        <strain evidence="1 4">NOV-9</strain>
    </source>
</reference>
<dbReference type="Proteomes" id="UP000429523">
    <property type="component" value="Unassembled WGS sequence"/>
</dbReference>
<evidence type="ECO:0000313" key="4">
    <source>
        <dbReference type="Proteomes" id="UP000429523"/>
    </source>
</evidence>